<keyword evidence="2" id="KW-0732">Signal</keyword>
<gene>
    <name evidence="4" type="ORF">ANCDUO_01643</name>
</gene>
<name>A0A0C2H8P8_9BILA</name>
<evidence type="ECO:0000313" key="5">
    <source>
        <dbReference type="Proteomes" id="UP000054047"/>
    </source>
</evidence>
<comment type="similarity">
    <text evidence="1">Belongs to the peptidase A1 family.</text>
</comment>
<dbReference type="GO" id="GO:0005764">
    <property type="term" value="C:lysosome"/>
    <property type="evidence" value="ECO:0007669"/>
    <property type="project" value="TreeGrafter"/>
</dbReference>
<dbReference type="EMBL" id="KN726486">
    <property type="protein sequence ID" value="KIH68019.1"/>
    <property type="molecule type" value="Genomic_DNA"/>
</dbReference>
<dbReference type="OrthoDB" id="5874963at2759"/>
<feature type="domain" description="Peptidase A1" evidence="3">
    <location>
        <begin position="31"/>
        <end position="89"/>
    </location>
</feature>
<keyword evidence="5" id="KW-1185">Reference proteome</keyword>
<evidence type="ECO:0000256" key="2">
    <source>
        <dbReference type="SAM" id="SignalP"/>
    </source>
</evidence>
<dbReference type="Gene3D" id="2.40.70.10">
    <property type="entry name" value="Acid Proteases"/>
    <property type="match status" value="2"/>
</dbReference>
<dbReference type="GO" id="GO:0004190">
    <property type="term" value="F:aspartic-type endopeptidase activity"/>
    <property type="evidence" value="ECO:0007669"/>
    <property type="project" value="InterPro"/>
</dbReference>
<evidence type="ECO:0000259" key="3">
    <source>
        <dbReference type="PROSITE" id="PS51767"/>
    </source>
</evidence>
<dbReference type="InterPro" id="IPR033121">
    <property type="entry name" value="PEPTIDASE_A1"/>
</dbReference>
<feature type="signal peptide" evidence="2">
    <location>
        <begin position="1"/>
        <end position="16"/>
    </location>
</feature>
<proteinExistence type="inferred from homology"/>
<evidence type="ECO:0000256" key="1">
    <source>
        <dbReference type="ARBA" id="ARBA00007447"/>
    </source>
</evidence>
<dbReference type="GO" id="GO:0006508">
    <property type="term" value="P:proteolysis"/>
    <property type="evidence" value="ECO:0007669"/>
    <property type="project" value="InterPro"/>
</dbReference>
<evidence type="ECO:0000313" key="4">
    <source>
        <dbReference type="EMBL" id="KIH68019.1"/>
    </source>
</evidence>
<dbReference type="Pfam" id="PF00026">
    <property type="entry name" value="Asp"/>
    <property type="match status" value="1"/>
</dbReference>
<accession>A0A0C2H8P8</accession>
<dbReference type="Proteomes" id="UP000054047">
    <property type="component" value="Unassembled WGS sequence"/>
</dbReference>
<dbReference type="InterPro" id="IPR021109">
    <property type="entry name" value="Peptidase_aspartic_dom_sf"/>
</dbReference>
<protein>
    <recommendedName>
        <fullName evidence="3">Peptidase A1 domain-containing protein</fullName>
    </recommendedName>
</protein>
<dbReference type="SUPFAM" id="SSF50630">
    <property type="entry name" value="Acid proteases"/>
    <property type="match status" value="1"/>
</dbReference>
<organism evidence="4 5">
    <name type="scientific">Ancylostoma duodenale</name>
    <dbReference type="NCBI Taxonomy" id="51022"/>
    <lineage>
        <taxon>Eukaryota</taxon>
        <taxon>Metazoa</taxon>
        <taxon>Ecdysozoa</taxon>
        <taxon>Nematoda</taxon>
        <taxon>Chromadorea</taxon>
        <taxon>Rhabditida</taxon>
        <taxon>Rhabditina</taxon>
        <taxon>Rhabditomorpha</taxon>
        <taxon>Strongyloidea</taxon>
        <taxon>Ancylostomatidae</taxon>
        <taxon>Ancylostomatinae</taxon>
        <taxon>Ancylostoma</taxon>
    </lineage>
</organism>
<reference evidence="4 5" key="1">
    <citation type="submission" date="2013-12" db="EMBL/GenBank/DDBJ databases">
        <title>Draft genome of the parsitic nematode Ancylostoma duodenale.</title>
        <authorList>
            <person name="Mitreva M."/>
        </authorList>
    </citation>
    <scope>NUCLEOTIDE SEQUENCE [LARGE SCALE GENOMIC DNA]</scope>
    <source>
        <strain evidence="4 5">Zhejiang</strain>
    </source>
</reference>
<dbReference type="AlphaFoldDB" id="A0A0C2H8P8"/>
<sequence>MRVILALMGLLGCTLPAKHKMQVISYNDVEYVGEITIGTPAQTFLVLLNTGTTNLWVPDMSCGKQPRPPECESSQCDTGFYMKECPSNV</sequence>
<dbReference type="PROSITE" id="PS51767">
    <property type="entry name" value="PEPTIDASE_A1"/>
    <property type="match status" value="1"/>
</dbReference>
<dbReference type="PANTHER" id="PTHR47966">
    <property type="entry name" value="BETA-SITE APP-CLEAVING ENZYME, ISOFORM A-RELATED"/>
    <property type="match status" value="1"/>
</dbReference>
<feature type="chain" id="PRO_5002166241" description="Peptidase A1 domain-containing protein" evidence="2">
    <location>
        <begin position="17"/>
        <end position="89"/>
    </location>
</feature>
<dbReference type="InterPro" id="IPR001461">
    <property type="entry name" value="Aspartic_peptidase_A1"/>
</dbReference>
<dbReference type="PANTHER" id="PTHR47966:SF45">
    <property type="entry name" value="PEPTIDASE A1 DOMAIN-CONTAINING PROTEIN"/>
    <property type="match status" value="1"/>
</dbReference>